<keyword evidence="4" id="KW-0119">Carbohydrate metabolism</keyword>
<dbReference type="Proteomes" id="UP000470404">
    <property type="component" value="Unassembled WGS sequence"/>
</dbReference>
<evidence type="ECO:0000313" key="8">
    <source>
        <dbReference type="Proteomes" id="UP000470404"/>
    </source>
</evidence>
<comment type="caution">
    <text evidence="7">The sequence shown here is derived from an EMBL/GenBank/DDBJ whole genome shotgun (WGS) entry which is preliminary data.</text>
</comment>
<evidence type="ECO:0000256" key="3">
    <source>
        <dbReference type="ARBA" id="ARBA00023268"/>
    </source>
</evidence>
<proteinExistence type="predicted"/>
<sequence length="406" mass="42545">TAGLGSGLLVTDESRPTAVKHRVLAPRQMLLRMDEGGREPVGRRTAATLAARLAEQLSWCDVVIACDYGYGAFTEEVTEVLAASRRRPLLVVDSRTPAVFRAIRPDAVKPNYAEAVALLGQPPLAPEGDRAGQIQDHAGLLLERSGADLAAVTLDRDGAVVLQAGRPSLRTYADGEAKTTVGAGDTFTSALALALAAGADPGAAAEFASAAADTVVRKPGTANCDPAELRRRLAGAGKIQPGGELPAWLTDVPGRGSRVAFTNGCFDLLHGGHVSLLSRAKAFGELLVVGVNSDESVRRLKGPARPVLPLAERMRVLAALGCVDVVVPFAADSPAELIERLRPDVYVKGDDYTRQTLPEAPLVERLGGVVELLSTVGGLSTSKIIREIRALSAVDEQRAGPDRKGA</sequence>
<dbReference type="Pfam" id="PF00294">
    <property type="entry name" value="PfkB"/>
    <property type="match status" value="1"/>
</dbReference>
<dbReference type="Gene3D" id="3.40.1190.20">
    <property type="match status" value="1"/>
</dbReference>
<dbReference type="SUPFAM" id="SSF53613">
    <property type="entry name" value="Ribokinase-like"/>
    <property type="match status" value="1"/>
</dbReference>
<keyword evidence="7" id="KW-0418">Kinase</keyword>
<dbReference type="GO" id="GO:0016301">
    <property type="term" value="F:kinase activity"/>
    <property type="evidence" value="ECO:0007669"/>
    <property type="project" value="UniProtKB-KW"/>
</dbReference>
<dbReference type="PANTHER" id="PTHR43793:SF2">
    <property type="entry name" value="BIFUNCTIONAL PROTEIN HLDE"/>
    <property type="match status" value="1"/>
</dbReference>
<keyword evidence="1" id="KW-0808">Transferase</keyword>
<protein>
    <submittedName>
        <fullName evidence="7">Bifunctional heptose 7-phosphate kinase/heptose 1-phosphate adenyltransferase</fullName>
    </submittedName>
</protein>
<reference evidence="7 8" key="1">
    <citation type="submission" date="2020-01" db="EMBL/GenBank/DDBJ databases">
        <title>Insect and environment-associated Actinomycetes.</title>
        <authorList>
            <person name="Currrie C."/>
            <person name="Chevrette M."/>
            <person name="Carlson C."/>
            <person name="Stubbendieck R."/>
            <person name="Wendt-Pienkowski E."/>
        </authorList>
    </citation>
    <scope>NUCLEOTIDE SEQUENCE [LARGE SCALE GENOMIC DNA]</scope>
    <source>
        <strain evidence="7 8">SID8386</strain>
    </source>
</reference>
<keyword evidence="8" id="KW-1185">Reference proteome</keyword>
<dbReference type="SUPFAM" id="SSF52374">
    <property type="entry name" value="Nucleotidylyl transferase"/>
    <property type="match status" value="1"/>
</dbReference>
<organism evidence="7 8">
    <name type="scientific">Amycolatopsis rubida</name>
    <dbReference type="NCBI Taxonomy" id="112413"/>
    <lineage>
        <taxon>Bacteria</taxon>
        <taxon>Bacillati</taxon>
        <taxon>Actinomycetota</taxon>
        <taxon>Actinomycetes</taxon>
        <taxon>Pseudonocardiales</taxon>
        <taxon>Pseudonocardiaceae</taxon>
        <taxon>Amycolatopsis</taxon>
    </lineage>
</organism>
<evidence type="ECO:0000313" key="7">
    <source>
        <dbReference type="EMBL" id="NEC55002.1"/>
    </source>
</evidence>
<evidence type="ECO:0000256" key="2">
    <source>
        <dbReference type="ARBA" id="ARBA00022695"/>
    </source>
</evidence>
<dbReference type="InterPro" id="IPR029056">
    <property type="entry name" value="Ribokinase-like"/>
</dbReference>
<dbReference type="RefSeq" id="WP_161269325.1">
    <property type="nucleotide sequence ID" value="NZ_JAAGNC010000036.1"/>
</dbReference>
<dbReference type="Pfam" id="PF01467">
    <property type="entry name" value="CTP_transf_like"/>
    <property type="match status" value="1"/>
</dbReference>
<dbReference type="InterPro" id="IPR050385">
    <property type="entry name" value="Archaeal_FAD_synthase"/>
</dbReference>
<dbReference type="NCBIfam" id="TIGR00125">
    <property type="entry name" value="cyt_tran_rel"/>
    <property type="match status" value="1"/>
</dbReference>
<feature type="non-terminal residue" evidence="7">
    <location>
        <position position="1"/>
    </location>
</feature>
<keyword evidence="2" id="KW-0548">Nucleotidyltransferase</keyword>
<evidence type="ECO:0000256" key="1">
    <source>
        <dbReference type="ARBA" id="ARBA00022679"/>
    </source>
</evidence>
<accession>A0ABX0BLK2</accession>
<dbReference type="EMBL" id="JAAGNC010000036">
    <property type="protein sequence ID" value="NEC55002.1"/>
    <property type="molecule type" value="Genomic_DNA"/>
</dbReference>
<dbReference type="PANTHER" id="PTHR43793">
    <property type="entry name" value="FAD SYNTHASE"/>
    <property type="match status" value="1"/>
</dbReference>
<name>A0ABX0BLK2_9PSEU</name>
<evidence type="ECO:0000256" key="4">
    <source>
        <dbReference type="ARBA" id="ARBA00023277"/>
    </source>
</evidence>
<dbReference type="InterPro" id="IPR011611">
    <property type="entry name" value="PfkB_dom"/>
</dbReference>
<feature type="domain" description="Cytidyltransferase-like" evidence="6">
    <location>
        <begin position="261"/>
        <end position="360"/>
    </location>
</feature>
<feature type="domain" description="Carbohydrate kinase PfkB" evidence="5">
    <location>
        <begin position="91"/>
        <end position="227"/>
    </location>
</feature>
<gene>
    <name evidence="7" type="ORF">G3I59_05175</name>
</gene>
<dbReference type="InterPro" id="IPR014729">
    <property type="entry name" value="Rossmann-like_a/b/a_fold"/>
</dbReference>
<evidence type="ECO:0000259" key="5">
    <source>
        <dbReference type="Pfam" id="PF00294"/>
    </source>
</evidence>
<evidence type="ECO:0000259" key="6">
    <source>
        <dbReference type="Pfam" id="PF01467"/>
    </source>
</evidence>
<dbReference type="Gene3D" id="3.40.50.620">
    <property type="entry name" value="HUPs"/>
    <property type="match status" value="1"/>
</dbReference>
<keyword evidence="3" id="KW-0511">Multifunctional enzyme</keyword>
<dbReference type="InterPro" id="IPR004821">
    <property type="entry name" value="Cyt_trans-like"/>
</dbReference>